<keyword evidence="3" id="KW-0808">Transferase</keyword>
<protein>
    <recommendedName>
        <fullName evidence="10">E3 ubiquitin-protein ligase Topors</fullName>
        <ecNumber evidence="2">2.3.2.27</ecNumber>
    </recommendedName>
    <alternativeName>
        <fullName evidence="11">RING-type E3 ubiquitin transferase Topors</fullName>
    </alternativeName>
    <alternativeName>
        <fullName evidence="13">SUMO1-protein E3 ligase Topors</fullName>
    </alternativeName>
    <alternativeName>
        <fullName evidence="12">Topoisomerase I-binding RING finger protein</fullName>
    </alternativeName>
    <alternativeName>
        <fullName evidence="14">Topoisomerase I-binding arginine/serine-rich protein</fullName>
    </alternativeName>
    <alternativeName>
        <fullName evidence="15">Tumor suppressor p53-binding protein 3</fullName>
    </alternativeName>
</protein>
<dbReference type="FunFam" id="3.30.40.10:FF:000136">
    <property type="entry name" value="E3 ubiquitin-protein ligase Topors"/>
    <property type="match status" value="1"/>
</dbReference>
<dbReference type="PROSITE" id="PS00518">
    <property type="entry name" value="ZF_RING_1"/>
    <property type="match status" value="1"/>
</dbReference>
<evidence type="ECO:0000256" key="5">
    <source>
        <dbReference type="ARBA" id="ARBA00022771"/>
    </source>
</evidence>
<dbReference type="Proteomes" id="UP000001645">
    <property type="component" value="Chromosome Z"/>
</dbReference>
<evidence type="ECO:0000256" key="8">
    <source>
        <dbReference type="ARBA" id="ARBA00023015"/>
    </source>
</evidence>
<name>A0A803XMP1_MELGA</name>
<dbReference type="InterPro" id="IPR013083">
    <property type="entry name" value="Znf_RING/FYVE/PHD"/>
</dbReference>
<dbReference type="GO" id="GO:0000209">
    <property type="term" value="P:protein polyubiquitination"/>
    <property type="evidence" value="ECO:0007669"/>
    <property type="project" value="TreeGrafter"/>
</dbReference>
<reference evidence="18" key="2">
    <citation type="submission" date="2025-08" db="UniProtKB">
        <authorList>
            <consortium name="Ensembl"/>
        </authorList>
    </citation>
    <scope>IDENTIFICATION</scope>
</reference>
<proteinExistence type="predicted"/>
<keyword evidence="19" id="KW-1185">Reference proteome</keyword>
<evidence type="ECO:0000256" key="3">
    <source>
        <dbReference type="ARBA" id="ARBA00022679"/>
    </source>
</evidence>
<sequence length="145" mass="16313">MYFVIIVCINRQNTKTGKLCGLNRRADSRTNPLYTSHSPVLFILESAEITCDFSKSLVPAALDTRCPVCLDNWDSAAYTMPCCHKFCFPCIQRWTSTRPQCPLCKRAVESIIHTVQADNDYKELVLRPAASSIAGKHSIEQVLPF</sequence>
<keyword evidence="4" id="KW-0479">Metal-binding</keyword>
<dbReference type="CDD" id="cd23130">
    <property type="entry name" value="RING-HC_EHV1-like"/>
    <property type="match status" value="1"/>
</dbReference>
<dbReference type="PROSITE" id="PS50089">
    <property type="entry name" value="ZF_RING_2"/>
    <property type="match status" value="1"/>
</dbReference>
<comment type="catalytic activity">
    <reaction evidence="1">
        <text>S-ubiquitinyl-[E2 ubiquitin-conjugating enzyme]-L-cysteine + [acceptor protein]-L-lysine = [E2 ubiquitin-conjugating enzyme]-L-cysteine + N(6)-ubiquitinyl-[acceptor protein]-L-lysine.</text>
        <dbReference type="EC" id="2.3.2.27"/>
    </reaction>
</comment>
<dbReference type="GO" id="GO:0032391">
    <property type="term" value="C:photoreceptor connecting cilium"/>
    <property type="evidence" value="ECO:0007669"/>
    <property type="project" value="UniProtKB-ARBA"/>
</dbReference>
<evidence type="ECO:0000256" key="1">
    <source>
        <dbReference type="ARBA" id="ARBA00000900"/>
    </source>
</evidence>
<dbReference type="EC" id="2.3.2.27" evidence="2"/>
<dbReference type="InterPro" id="IPR001841">
    <property type="entry name" value="Znf_RING"/>
</dbReference>
<evidence type="ECO:0000256" key="7">
    <source>
        <dbReference type="ARBA" id="ARBA00022833"/>
    </source>
</evidence>
<evidence type="ECO:0000256" key="16">
    <source>
        <dbReference type="PROSITE-ProRule" id="PRU00175"/>
    </source>
</evidence>
<dbReference type="Ensembl" id="ENSMGAT00000033236.1">
    <property type="protein sequence ID" value="ENSMGAP00000020787.1"/>
    <property type="gene ID" value="ENSMGAG00000017844.1"/>
</dbReference>
<evidence type="ECO:0000256" key="11">
    <source>
        <dbReference type="ARBA" id="ARBA00076856"/>
    </source>
</evidence>
<evidence type="ECO:0000313" key="19">
    <source>
        <dbReference type="Proteomes" id="UP000001645"/>
    </source>
</evidence>
<dbReference type="PANTHER" id="PTHR46077">
    <property type="entry name" value="E3 UBIQUITIN-PROTEIN LIGASE TOPORS"/>
    <property type="match status" value="1"/>
</dbReference>
<evidence type="ECO:0000256" key="14">
    <source>
        <dbReference type="ARBA" id="ARBA00079184"/>
    </source>
</evidence>
<reference evidence="18 19" key="1">
    <citation type="journal article" date="2010" name="PLoS Biol.">
        <title>Multi-platform next-generation sequencing of the domestic turkey (Meleagris gallopavo): genome assembly and analysis.</title>
        <authorList>
            <person name="Dalloul R.A."/>
            <person name="Long J.A."/>
            <person name="Zimin A.V."/>
            <person name="Aslam L."/>
            <person name="Beal K."/>
            <person name="Blomberg L.A."/>
            <person name="Bouffard P."/>
            <person name="Burt D.W."/>
            <person name="Crasta O."/>
            <person name="Crooijmans R.P."/>
            <person name="Cooper K."/>
            <person name="Coulombe R.A."/>
            <person name="De S."/>
            <person name="Delany M.E."/>
            <person name="Dodgson J.B."/>
            <person name="Dong J.J."/>
            <person name="Evans C."/>
            <person name="Frederickson K.M."/>
            <person name="Flicek P."/>
            <person name="Florea L."/>
            <person name="Folkerts O."/>
            <person name="Groenen M.A."/>
            <person name="Harkins T.T."/>
            <person name="Herrero J."/>
            <person name="Hoffmann S."/>
            <person name="Megens H.J."/>
            <person name="Jiang A."/>
            <person name="de Jong P."/>
            <person name="Kaiser P."/>
            <person name="Kim H."/>
            <person name="Kim K.W."/>
            <person name="Kim S."/>
            <person name="Langenberger D."/>
            <person name="Lee M.K."/>
            <person name="Lee T."/>
            <person name="Mane S."/>
            <person name="Marcais G."/>
            <person name="Marz M."/>
            <person name="McElroy A.P."/>
            <person name="Modise T."/>
            <person name="Nefedov M."/>
            <person name="Notredame C."/>
            <person name="Paton I.R."/>
            <person name="Payne W.S."/>
            <person name="Pertea G."/>
            <person name="Prickett D."/>
            <person name="Puiu D."/>
            <person name="Qioa D."/>
            <person name="Raineri E."/>
            <person name="Ruffier M."/>
            <person name="Salzberg S.L."/>
            <person name="Schatz M.C."/>
            <person name="Scheuring C."/>
            <person name="Schmidt C.J."/>
            <person name="Schroeder S."/>
            <person name="Searle S.M."/>
            <person name="Smith E.J."/>
            <person name="Smith J."/>
            <person name="Sonstegard T.S."/>
            <person name="Stadler P.F."/>
            <person name="Tafer H."/>
            <person name="Tu Z.J."/>
            <person name="Van Tassell C.P."/>
            <person name="Vilella A.J."/>
            <person name="Williams K.P."/>
            <person name="Yorke J.A."/>
            <person name="Zhang L."/>
            <person name="Zhang H.B."/>
            <person name="Zhang X."/>
            <person name="Zhang Y."/>
            <person name="Reed K.M."/>
        </authorList>
    </citation>
    <scope>NUCLEOTIDE SEQUENCE [LARGE SCALE GENOMIC DNA]</scope>
</reference>
<evidence type="ECO:0000313" key="18">
    <source>
        <dbReference type="Ensembl" id="ENSMGAP00000020787.1"/>
    </source>
</evidence>
<dbReference type="SUPFAM" id="SSF57850">
    <property type="entry name" value="RING/U-box"/>
    <property type="match status" value="1"/>
</dbReference>
<evidence type="ECO:0000256" key="15">
    <source>
        <dbReference type="ARBA" id="ARBA00082108"/>
    </source>
</evidence>
<dbReference type="SMART" id="SM00184">
    <property type="entry name" value="RING"/>
    <property type="match status" value="1"/>
</dbReference>
<dbReference type="InterPro" id="IPR017907">
    <property type="entry name" value="Znf_RING_CS"/>
</dbReference>
<dbReference type="GO" id="GO:0006513">
    <property type="term" value="P:protein monoubiquitination"/>
    <property type="evidence" value="ECO:0007669"/>
    <property type="project" value="TreeGrafter"/>
</dbReference>
<dbReference type="PANTHER" id="PTHR46077:SF1">
    <property type="entry name" value="TOP1 BINDING ARGININE_SERINE RICH PROTEIN, E3 UBIQUITIN LIGASE"/>
    <property type="match status" value="1"/>
</dbReference>
<keyword evidence="6" id="KW-0833">Ubl conjugation pathway</keyword>
<reference evidence="18" key="3">
    <citation type="submission" date="2025-09" db="UniProtKB">
        <authorList>
            <consortium name="Ensembl"/>
        </authorList>
    </citation>
    <scope>IDENTIFICATION</scope>
</reference>
<dbReference type="AlphaFoldDB" id="A0A803XMP1"/>
<dbReference type="GO" id="GO:0008270">
    <property type="term" value="F:zinc ion binding"/>
    <property type="evidence" value="ECO:0007669"/>
    <property type="project" value="UniProtKB-KW"/>
</dbReference>
<evidence type="ECO:0000256" key="12">
    <source>
        <dbReference type="ARBA" id="ARBA00076940"/>
    </source>
</evidence>
<evidence type="ECO:0000256" key="9">
    <source>
        <dbReference type="ARBA" id="ARBA00023163"/>
    </source>
</evidence>
<evidence type="ECO:0000256" key="6">
    <source>
        <dbReference type="ARBA" id="ARBA00022786"/>
    </source>
</evidence>
<dbReference type="GO" id="GO:0061630">
    <property type="term" value="F:ubiquitin protein ligase activity"/>
    <property type="evidence" value="ECO:0007669"/>
    <property type="project" value="UniProtKB-EC"/>
</dbReference>
<dbReference type="InParanoid" id="A0A803XMP1"/>
<evidence type="ECO:0000256" key="2">
    <source>
        <dbReference type="ARBA" id="ARBA00012483"/>
    </source>
</evidence>
<dbReference type="Gene3D" id="3.30.40.10">
    <property type="entry name" value="Zinc/RING finger domain, C3HC4 (zinc finger)"/>
    <property type="match status" value="1"/>
</dbReference>
<dbReference type="GeneTree" id="ENSGT01070000254829"/>
<keyword evidence="7" id="KW-0862">Zinc</keyword>
<keyword evidence="9" id="KW-0804">Transcription</keyword>
<keyword evidence="5 16" id="KW-0863">Zinc-finger</keyword>
<dbReference type="GO" id="GO:0008630">
    <property type="term" value="P:intrinsic apoptotic signaling pathway in response to DNA damage"/>
    <property type="evidence" value="ECO:0007669"/>
    <property type="project" value="UniProtKB-ARBA"/>
</dbReference>
<dbReference type="Pfam" id="PF13639">
    <property type="entry name" value="zf-RING_2"/>
    <property type="match status" value="1"/>
</dbReference>
<evidence type="ECO:0000259" key="17">
    <source>
        <dbReference type="PROSITE" id="PS50089"/>
    </source>
</evidence>
<evidence type="ECO:0000256" key="13">
    <source>
        <dbReference type="ARBA" id="ARBA00079040"/>
    </source>
</evidence>
<feature type="domain" description="RING-type" evidence="17">
    <location>
        <begin position="66"/>
        <end position="105"/>
    </location>
</feature>
<evidence type="ECO:0000256" key="4">
    <source>
        <dbReference type="ARBA" id="ARBA00022723"/>
    </source>
</evidence>
<keyword evidence="8" id="KW-0805">Transcription regulation</keyword>
<evidence type="ECO:0000256" key="10">
    <source>
        <dbReference type="ARBA" id="ARBA00071236"/>
    </source>
</evidence>
<organism evidence="18 19">
    <name type="scientific">Meleagris gallopavo</name>
    <name type="common">Wild turkey</name>
    <dbReference type="NCBI Taxonomy" id="9103"/>
    <lineage>
        <taxon>Eukaryota</taxon>
        <taxon>Metazoa</taxon>
        <taxon>Chordata</taxon>
        <taxon>Craniata</taxon>
        <taxon>Vertebrata</taxon>
        <taxon>Euteleostomi</taxon>
        <taxon>Archelosauria</taxon>
        <taxon>Archosauria</taxon>
        <taxon>Dinosauria</taxon>
        <taxon>Saurischia</taxon>
        <taxon>Theropoda</taxon>
        <taxon>Coelurosauria</taxon>
        <taxon>Aves</taxon>
        <taxon>Neognathae</taxon>
        <taxon>Galloanserae</taxon>
        <taxon>Galliformes</taxon>
        <taxon>Phasianidae</taxon>
        <taxon>Meleagridinae</taxon>
        <taxon>Meleagris</taxon>
    </lineage>
</organism>
<accession>A0A803XMP1</accession>